<sequence length="72" mass="7950">MTPVDSPLSLECCAVDVRWFSEMHAVCLGRTDGPRHQSLPRPPPMTSAVYGGADADDRQHGRSRKSIKKNTQ</sequence>
<reference evidence="4" key="1">
    <citation type="submission" date="2016-06" db="UniProtKB">
        <authorList>
            <consortium name="WormBaseParasite"/>
        </authorList>
    </citation>
    <scope>IDENTIFICATION</scope>
</reference>
<keyword evidence="3" id="KW-1185">Reference proteome</keyword>
<feature type="compositionally biased region" description="Basic residues" evidence="1">
    <location>
        <begin position="61"/>
        <end position="72"/>
    </location>
</feature>
<protein>
    <submittedName>
        <fullName evidence="2 4">Uncharacterized protein</fullName>
    </submittedName>
</protein>
<accession>A0A183IMY9</accession>
<dbReference type="AlphaFoldDB" id="A0A183IMY9"/>
<name>A0A183IMY9_9BILA</name>
<reference evidence="2 3" key="2">
    <citation type="submission" date="2018-11" db="EMBL/GenBank/DDBJ databases">
        <authorList>
            <consortium name="Pathogen Informatics"/>
        </authorList>
    </citation>
    <scope>NUCLEOTIDE SEQUENCE [LARGE SCALE GENOMIC DNA]</scope>
</reference>
<dbReference type="WBParaSite" id="SBAD_0000519001-mRNA-1">
    <property type="protein sequence ID" value="SBAD_0000519001-mRNA-1"/>
    <property type="gene ID" value="SBAD_0000519001"/>
</dbReference>
<gene>
    <name evidence="2" type="ORF">SBAD_LOCUS4985</name>
</gene>
<evidence type="ECO:0000313" key="4">
    <source>
        <dbReference type="WBParaSite" id="SBAD_0000519001-mRNA-1"/>
    </source>
</evidence>
<organism evidence="4">
    <name type="scientific">Soboliphyme baturini</name>
    <dbReference type="NCBI Taxonomy" id="241478"/>
    <lineage>
        <taxon>Eukaryota</taxon>
        <taxon>Metazoa</taxon>
        <taxon>Ecdysozoa</taxon>
        <taxon>Nematoda</taxon>
        <taxon>Enoplea</taxon>
        <taxon>Dorylaimia</taxon>
        <taxon>Dioctophymatida</taxon>
        <taxon>Dioctophymatoidea</taxon>
        <taxon>Soboliphymatidae</taxon>
        <taxon>Soboliphyme</taxon>
    </lineage>
</organism>
<evidence type="ECO:0000313" key="3">
    <source>
        <dbReference type="Proteomes" id="UP000270296"/>
    </source>
</evidence>
<feature type="region of interest" description="Disordered" evidence="1">
    <location>
        <begin position="30"/>
        <end position="72"/>
    </location>
</feature>
<dbReference type="Proteomes" id="UP000270296">
    <property type="component" value="Unassembled WGS sequence"/>
</dbReference>
<evidence type="ECO:0000313" key="2">
    <source>
        <dbReference type="EMBL" id="VDP05931.1"/>
    </source>
</evidence>
<dbReference type="EMBL" id="UZAM01008673">
    <property type="protein sequence ID" value="VDP05931.1"/>
    <property type="molecule type" value="Genomic_DNA"/>
</dbReference>
<evidence type="ECO:0000256" key="1">
    <source>
        <dbReference type="SAM" id="MobiDB-lite"/>
    </source>
</evidence>
<proteinExistence type="predicted"/>